<evidence type="ECO:0000313" key="7">
    <source>
        <dbReference type="EMBL" id="KUG61056.1"/>
    </source>
</evidence>
<keyword evidence="5 6" id="KW-0472">Membrane</keyword>
<dbReference type="InterPro" id="IPR050833">
    <property type="entry name" value="Poly_Biosynth_Transport"/>
</dbReference>
<evidence type="ECO:0000256" key="3">
    <source>
        <dbReference type="ARBA" id="ARBA00022692"/>
    </source>
</evidence>
<dbReference type="Pfam" id="PF01943">
    <property type="entry name" value="Polysacc_synt"/>
    <property type="match status" value="1"/>
</dbReference>
<keyword evidence="2" id="KW-1003">Cell membrane</keyword>
<comment type="subcellular location">
    <subcellularLocation>
        <location evidence="1">Cell membrane</location>
        <topology evidence="1">Multi-pass membrane protein</topology>
    </subcellularLocation>
</comment>
<feature type="transmembrane region" description="Helical" evidence="6">
    <location>
        <begin position="89"/>
        <end position="112"/>
    </location>
</feature>
<feature type="transmembrane region" description="Helical" evidence="6">
    <location>
        <begin position="374"/>
        <end position="393"/>
    </location>
</feature>
<keyword evidence="4 6" id="KW-1133">Transmembrane helix</keyword>
<feature type="transmembrane region" description="Helical" evidence="6">
    <location>
        <begin position="350"/>
        <end position="368"/>
    </location>
</feature>
<dbReference type="InterPro" id="IPR002797">
    <property type="entry name" value="Polysacc_synth"/>
</dbReference>
<dbReference type="EMBL" id="LQBK01000006">
    <property type="protein sequence ID" value="KUG61056.1"/>
    <property type="molecule type" value="Genomic_DNA"/>
</dbReference>
<dbReference type="Proteomes" id="UP000053512">
    <property type="component" value="Unassembled WGS sequence"/>
</dbReference>
<accession>A0A0W8IN37</accession>
<dbReference type="PANTHER" id="PTHR30250">
    <property type="entry name" value="PST FAMILY PREDICTED COLANIC ACID TRANSPORTER"/>
    <property type="match status" value="1"/>
</dbReference>
<protein>
    <recommendedName>
        <fullName evidence="9">Polysaccharide biosynthesis protein C-terminal domain-containing protein</fullName>
    </recommendedName>
</protein>
<evidence type="ECO:0000313" key="8">
    <source>
        <dbReference type="Proteomes" id="UP000053512"/>
    </source>
</evidence>
<reference evidence="8" key="1">
    <citation type="submission" date="2015-12" db="EMBL/GenBank/DDBJ databases">
        <authorList>
            <person name="Nair G.R."/>
            <person name="Kaur G."/>
            <person name="Mayilraj S."/>
        </authorList>
    </citation>
    <scope>NUCLEOTIDE SEQUENCE [LARGE SCALE GENOMIC DNA]</scope>
    <source>
        <strain evidence="8">CD08_4</strain>
    </source>
</reference>
<evidence type="ECO:0000256" key="1">
    <source>
        <dbReference type="ARBA" id="ARBA00004651"/>
    </source>
</evidence>
<name>A0A0W8IN37_KOCRO</name>
<proteinExistence type="predicted"/>
<feature type="transmembrane region" description="Helical" evidence="6">
    <location>
        <begin position="150"/>
        <end position="176"/>
    </location>
</feature>
<feature type="transmembrane region" description="Helical" evidence="6">
    <location>
        <begin position="318"/>
        <end position="343"/>
    </location>
</feature>
<evidence type="ECO:0008006" key="9">
    <source>
        <dbReference type="Google" id="ProtNLM"/>
    </source>
</evidence>
<dbReference type="AlphaFoldDB" id="A0A0W8IN37"/>
<sequence>MFRRVIMQFSVVVAGRLFAALAQAVTIVLLARWSAPEDFGLVIAVQTVLVALTVVLSVGMPQYIGVLRARDPASATVDAMFNWSRLTSVIAAASCLIVFVILGFFDSAFLVFSPLALALGLQRHSAVWDSIAVADGQVALFSSNLVIRRVIALLCFFSLHLADVDVALAYCTAVFISEIAYNLRMKRVCVFTPVTAARADMRPVFKESRHFWVDAMSGHLRLLDVAAVGLVLGPLASGFVAVPSRIASPLMMLPSSFATLILPRVSAGRGHTARQGLVLAGGVTTLIALLLAAVTPFLDEIVLVLLGGDYLPAVEVTRIYFIGFIGLSLLYMLGAVLQGVGLYSAVGRNSVFFSVLSIGLLCAGGYFYGLEAAAWGYVIGTIGQVSGLVYLYLFRFRGTGSHIDDNTSARSLARRGTTYGEHRR</sequence>
<evidence type="ECO:0000256" key="5">
    <source>
        <dbReference type="ARBA" id="ARBA00023136"/>
    </source>
</evidence>
<evidence type="ECO:0000256" key="6">
    <source>
        <dbReference type="SAM" id="Phobius"/>
    </source>
</evidence>
<evidence type="ECO:0000256" key="4">
    <source>
        <dbReference type="ARBA" id="ARBA00022989"/>
    </source>
</evidence>
<feature type="transmembrane region" description="Helical" evidence="6">
    <location>
        <begin position="222"/>
        <end position="240"/>
    </location>
</feature>
<gene>
    <name evidence="7" type="ORF">AVL61_07770</name>
</gene>
<keyword evidence="3 6" id="KW-0812">Transmembrane</keyword>
<feature type="transmembrane region" description="Helical" evidence="6">
    <location>
        <begin position="40"/>
        <end position="60"/>
    </location>
</feature>
<organism evidence="7 8">
    <name type="scientific">Kocuria rosea subsp. polaris</name>
    <dbReference type="NCBI Taxonomy" id="136273"/>
    <lineage>
        <taxon>Bacteria</taxon>
        <taxon>Bacillati</taxon>
        <taxon>Actinomycetota</taxon>
        <taxon>Actinomycetes</taxon>
        <taxon>Micrococcales</taxon>
        <taxon>Micrococcaceae</taxon>
        <taxon>Kocuria</taxon>
    </lineage>
</organism>
<comment type="caution">
    <text evidence="7">The sequence shown here is derived from an EMBL/GenBank/DDBJ whole genome shotgun (WGS) entry which is preliminary data.</text>
</comment>
<feature type="transmembrane region" description="Helical" evidence="6">
    <location>
        <begin position="277"/>
        <end position="298"/>
    </location>
</feature>
<dbReference type="PANTHER" id="PTHR30250:SF11">
    <property type="entry name" value="O-ANTIGEN TRANSPORTER-RELATED"/>
    <property type="match status" value="1"/>
</dbReference>
<evidence type="ECO:0000256" key="2">
    <source>
        <dbReference type="ARBA" id="ARBA00022475"/>
    </source>
</evidence>
<dbReference type="GO" id="GO:0005886">
    <property type="term" value="C:plasma membrane"/>
    <property type="evidence" value="ECO:0007669"/>
    <property type="project" value="UniProtKB-SubCell"/>
</dbReference>